<gene>
    <name evidence="1" type="ORF">CPELLU_LOCUS15661</name>
</gene>
<dbReference type="OrthoDB" id="2409473at2759"/>
<proteinExistence type="predicted"/>
<evidence type="ECO:0000313" key="1">
    <source>
        <dbReference type="EMBL" id="CAG8767377.1"/>
    </source>
</evidence>
<feature type="non-terminal residue" evidence="1">
    <location>
        <position position="168"/>
    </location>
</feature>
<accession>A0A9N9J7D2</accession>
<comment type="caution">
    <text evidence="1">The sequence shown here is derived from an EMBL/GenBank/DDBJ whole genome shotgun (WGS) entry which is preliminary data.</text>
</comment>
<dbReference type="AlphaFoldDB" id="A0A9N9J7D2"/>
<name>A0A9N9J7D2_9GLOM</name>
<sequence length="168" mass="19842">IDKFENRLNYNNEFKGIDKFENRMECDEFEGINKSKNGLEIDKFEDWSKSNSSNSSIASSILIDNKGETYDLENLLLRYHKKYKSQILEIQNAQTILEQNQAVRHYGIFFKKSILFNLISTSFPKTFLVNIMHLFYENITAYMLAHWTDSFFADYNQNNGEYVLAKEI</sequence>
<keyword evidence="2" id="KW-1185">Reference proteome</keyword>
<organism evidence="1 2">
    <name type="scientific">Cetraspora pellucida</name>
    <dbReference type="NCBI Taxonomy" id="1433469"/>
    <lineage>
        <taxon>Eukaryota</taxon>
        <taxon>Fungi</taxon>
        <taxon>Fungi incertae sedis</taxon>
        <taxon>Mucoromycota</taxon>
        <taxon>Glomeromycotina</taxon>
        <taxon>Glomeromycetes</taxon>
        <taxon>Diversisporales</taxon>
        <taxon>Gigasporaceae</taxon>
        <taxon>Cetraspora</taxon>
    </lineage>
</organism>
<protein>
    <submittedName>
        <fullName evidence="1">24632_t:CDS:1</fullName>
    </submittedName>
</protein>
<evidence type="ECO:0000313" key="2">
    <source>
        <dbReference type="Proteomes" id="UP000789759"/>
    </source>
</evidence>
<reference evidence="1" key="1">
    <citation type="submission" date="2021-06" db="EMBL/GenBank/DDBJ databases">
        <authorList>
            <person name="Kallberg Y."/>
            <person name="Tangrot J."/>
            <person name="Rosling A."/>
        </authorList>
    </citation>
    <scope>NUCLEOTIDE SEQUENCE</scope>
    <source>
        <strain evidence="1">FL966</strain>
    </source>
</reference>
<dbReference type="Proteomes" id="UP000789759">
    <property type="component" value="Unassembled WGS sequence"/>
</dbReference>
<dbReference type="EMBL" id="CAJVQA010021132">
    <property type="protein sequence ID" value="CAG8767377.1"/>
    <property type="molecule type" value="Genomic_DNA"/>
</dbReference>